<dbReference type="PANTHER" id="PTHR32282">
    <property type="entry name" value="BINDING PROTEIN TRANSPEPTIDASE, PUTATIVE-RELATED"/>
    <property type="match status" value="1"/>
</dbReference>
<comment type="caution">
    <text evidence="13">The sequence shown here is derived from an EMBL/GenBank/DDBJ whole genome shotgun (WGS) entry which is preliminary data.</text>
</comment>
<dbReference type="PANTHER" id="PTHR32282:SF34">
    <property type="entry name" value="PENICILLIN-BINDING PROTEIN 1A"/>
    <property type="match status" value="1"/>
</dbReference>
<evidence type="ECO:0000256" key="5">
    <source>
        <dbReference type="ARBA" id="ARBA00022801"/>
    </source>
</evidence>
<keyword evidence="14" id="KW-1185">Reference proteome</keyword>
<gene>
    <name evidence="13" type="ORF">GCM10009654_37120</name>
</gene>
<feature type="region of interest" description="Disordered" evidence="9">
    <location>
        <begin position="1"/>
        <end position="100"/>
    </location>
</feature>
<dbReference type="Pfam" id="PF00912">
    <property type="entry name" value="Transgly"/>
    <property type="match status" value="1"/>
</dbReference>
<dbReference type="InterPro" id="IPR001264">
    <property type="entry name" value="Glyco_trans_51"/>
</dbReference>
<sequence>MKSPRTRRHPESAVRAEQSAGEAGQGKAGQEEAGQEETEEGKTRQGKIRQGKIRQGETRQGETRQGKTGRRKTGGRCSGARRSGGRKTGRRVDFPRAGRTGPRRWIPSWRLVSGLSALGAAVLGGLFAVLYLQLDLPAANREASQQATVYYWADGSRMVSVGDVNRQDVTLDHIPASVRNAVVAAENEDFYDDFGVSVMGIARAALSVLGGGETQGGSTITQQYVKNRYLTQEQTATRKIKEFVLALKVSNRMTKPEILEGYLNTSWFGRDSYGIQAAAHAYYGVPASELNPSQSALLATVLKGADSYDPSLSTANHRRAVDRWSWVLDRQVETGALTAGERAKYTTFPEPKKPAKPTSQSGQIGYLVDIANKYIKRRTGLSGKDLALGGYRIRTTFEKSKVRALAKAVDRVREERLDPKKRAADREVQVGAASIRPRDGAIVAAYGGSDAVEHFTNNADTSGVPVGSAFKPFVYAAVLEHGAVPEAVAAEPDAVPASDLPTAARADDGLSGSLVAGENTPYLRAGEKVGLRVVRDMAVRSGLLEESLAELEPEFSIGTSTPSAVRMAGAYASFVNKGTRSEPYAVTEVEQDGVAIDGLDPPRPVAAMDPEVAAVVSASLSEVAADAIPSTSGFRLGPNVLGARTGPNDRLRSAWYIGATPGLSTAVTMFRSDPEKGHLLGMNGVGGEDSERGSAFPPLIWHAYQRAVDPDSLSGSPLLPALPVPATGGAARVAPSA</sequence>
<keyword evidence="10" id="KW-0472">Membrane</keyword>
<dbReference type="InterPro" id="IPR001460">
    <property type="entry name" value="PCN-bd_Tpept"/>
</dbReference>
<dbReference type="EMBL" id="BAAAKV010000032">
    <property type="protein sequence ID" value="GAA1176518.1"/>
    <property type="molecule type" value="Genomic_DNA"/>
</dbReference>
<dbReference type="SUPFAM" id="SSF53955">
    <property type="entry name" value="Lysozyme-like"/>
    <property type="match status" value="1"/>
</dbReference>
<evidence type="ECO:0000313" key="13">
    <source>
        <dbReference type="EMBL" id="GAA1176518.1"/>
    </source>
</evidence>
<evidence type="ECO:0000256" key="9">
    <source>
        <dbReference type="SAM" id="MobiDB-lite"/>
    </source>
</evidence>
<keyword evidence="4" id="KW-0808">Transferase</keyword>
<evidence type="ECO:0000256" key="10">
    <source>
        <dbReference type="SAM" id="Phobius"/>
    </source>
</evidence>
<evidence type="ECO:0000256" key="4">
    <source>
        <dbReference type="ARBA" id="ARBA00022679"/>
    </source>
</evidence>
<keyword evidence="10" id="KW-0812">Transmembrane</keyword>
<keyword evidence="2" id="KW-0645">Protease</keyword>
<keyword evidence="1" id="KW-0121">Carboxypeptidase</keyword>
<evidence type="ECO:0000256" key="7">
    <source>
        <dbReference type="ARBA" id="ARBA00034000"/>
    </source>
</evidence>
<name>A0ABN1UWN2_9ACTN</name>
<feature type="compositionally biased region" description="Basic and acidic residues" evidence="9">
    <location>
        <begin position="54"/>
        <end position="65"/>
    </location>
</feature>
<keyword evidence="10" id="KW-1133">Transmembrane helix</keyword>
<reference evidence="13 14" key="1">
    <citation type="journal article" date="2019" name="Int. J. Syst. Evol. Microbiol.">
        <title>The Global Catalogue of Microorganisms (GCM) 10K type strain sequencing project: providing services to taxonomists for standard genome sequencing and annotation.</title>
        <authorList>
            <consortium name="The Broad Institute Genomics Platform"/>
            <consortium name="The Broad Institute Genome Sequencing Center for Infectious Disease"/>
            <person name="Wu L."/>
            <person name="Ma J."/>
        </authorList>
    </citation>
    <scope>NUCLEOTIDE SEQUENCE [LARGE SCALE GENOMIC DNA]</scope>
    <source>
        <strain evidence="13 14">JCM 12696</strain>
    </source>
</reference>
<dbReference type="Proteomes" id="UP001501371">
    <property type="component" value="Unassembled WGS sequence"/>
</dbReference>
<dbReference type="InterPro" id="IPR023346">
    <property type="entry name" value="Lysozyme-like_dom_sf"/>
</dbReference>
<feature type="domain" description="Penicillin-binding protein transpeptidase" evidence="11">
    <location>
        <begin position="436"/>
        <end position="627"/>
    </location>
</feature>
<evidence type="ECO:0000256" key="1">
    <source>
        <dbReference type="ARBA" id="ARBA00022645"/>
    </source>
</evidence>
<dbReference type="Gene3D" id="3.40.710.10">
    <property type="entry name" value="DD-peptidase/beta-lactamase superfamily"/>
    <property type="match status" value="1"/>
</dbReference>
<proteinExistence type="predicted"/>
<comment type="catalytic activity">
    <reaction evidence="8">
        <text>[GlcNAc-(1-&gt;4)-Mur2Ac(oyl-L-Ala-gamma-D-Glu-L-Lys-D-Ala-D-Ala)](n)-di-trans,octa-cis-undecaprenyl diphosphate + beta-D-GlcNAc-(1-&gt;4)-Mur2Ac(oyl-L-Ala-gamma-D-Glu-L-Lys-D-Ala-D-Ala)-di-trans,octa-cis-undecaprenyl diphosphate = [GlcNAc-(1-&gt;4)-Mur2Ac(oyl-L-Ala-gamma-D-Glu-L-Lys-D-Ala-D-Ala)](n+1)-di-trans,octa-cis-undecaprenyl diphosphate + di-trans,octa-cis-undecaprenyl diphosphate + H(+)</text>
        <dbReference type="Rhea" id="RHEA:23708"/>
        <dbReference type="Rhea" id="RHEA-COMP:9602"/>
        <dbReference type="Rhea" id="RHEA-COMP:9603"/>
        <dbReference type="ChEBI" id="CHEBI:15378"/>
        <dbReference type="ChEBI" id="CHEBI:58405"/>
        <dbReference type="ChEBI" id="CHEBI:60033"/>
        <dbReference type="ChEBI" id="CHEBI:78435"/>
        <dbReference type="EC" id="2.4.99.28"/>
    </reaction>
</comment>
<organism evidence="13 14">
    <name type="scientific">Streptomyces hebeiensis</name>
    <dbReference type="NCBI Taxonomy" id="229486"/>
    <lineage>
        <taxon>Bacteria</taxon>
        <taxon>Bacillati</taxon>
        <taxon>Actinomycetota</taxon>
        <taxon>Actinomycetes</taxon>
        <taxon>Kitasatosporales</taxon>
        <taxon>Streptomycetaceae</taxon>
        <taxon>Streptomyces</taxon>
    </lineage>
</organism>
<keyword evidence="6" id="KW-0511">Multifunctional enzyme</keyword>
<comment type="catalytic activity">
    <reaction evidence="7">
        <text>Preferential cleavage: (Ac)2-L-Lys-D-Ala-|-D-Ala. Also transpeptidation of peptidyl-alanyl moieties that are N-acyl substituents of D-alanine.</text>
        <dbReference type="EC" id="3.4.16.4"/>
    </reaction>
</comment>
<feature type="domain" description="Glycosyl transferase family 51" evidence="12">
    <location>
        <begin position="161"/>
        <end position="330"/>
    </location>
</feature>
<feature type="transmembrane region" description="Helical" evidence="10">
    <location>
        <begin position="109"/>
        <end position="132"/>
    </location>
</feature>
<evidence type="ECO:0000256" key="2">
    <source>
        <dbReference type="ARBA" id="ARBA00022670"/>
    </source>
</evidence>
<evidence type="ECO:0000256" key="3">
    <source>
        <dbReference type="ARBA" id="ARBA00022676"/>
    </source>
</evidence>
<dbReference type="InterPro" id="IPR036950">
    <property type="entry name" value="PBP_transglycosylase"/>
</dbReference>
<protein>
    <submittedName>
        <fullName evidence="13">Transglycosylase domain-containing protein</fullName>
    </submittedName>
</protein>
<dbReference type="Pfam" id="PF00905">
    <property type="entry name" value="Transpeptidase"/>
    <property type="match status" value="1"/>
</dbReference>
<keyword evidence="3" id="KW-0328">Glycosyltransferase</keyword>
<evidence type="ECO:0000313" key="14">
    <source>
        <dbReference type="Proteomes" id="UP001501371"/>
    </source>
</evidence>
<evidence type="ECO:0000256" key="6">
    <source>
        <dbReference type="ARBA" id="ARBA00023268"/>
    </source>
</evidence>
<dbReference type="InterPro" id="IPR012338">
    <property type="entry name" value="Beta-lactam/transpept-like"/>
</dbReference>
<evidence type="ECO:0000259" key="11">
    <source>
        <dbReference type="Pfam" id="PF00905"/>
    </source>
</evidence>
<dbReference type="SUPFAM" id="SSF56601">
    <property type="entry name" value="beta-lactamase/transpeptidase-like"/>
    <property type="match status" value="1"/>
</dbReference>
<evidence type="ECO:0000259" key="12">
    <source>
        <dbReference type="Pfam" id="PF00912"/>
    </source>
</evidence>
<keyword evidence="5" id="KW-0378">Hydrolase</keyword>
<accession>A0ABN1UWN2</accession>
<dbReference type="InterPro" id="IPR050396">
    <property type="entry name" value="Glycosyltr_51/Transpeptidase"/>
</dbReference>
<dbReference type="Gene3D" id="1.10.3810.10">
    <property type="entry name" value="Biosynthetic peptidoglycan transglycosylase-like"/>
    <property type="match status" value="1"/>
</dbReference>
<evidence type="ECO:0000256" key="8">
    <source>
        <dbReference type="ARBA" id="ARBA00049902"/>
    </source>
</evidence>